<feature type="transmembrane region" description="Helical" evidence="7">
    <location>
        <begin position="183"/>
        <end position="200"/>
    </location>
</feature>
<feature type="transmembrane region" description="Helical" evidence="7">
    <location>
        <begin position="94"/>
        <end position="114"/>
    </location>
</feature>
<feature type="transmembrane region" description="Helical" evidence="7">
    <location>
        <begin position="52"/>
        <end position="74"/>
    </location>
</feature>
<dbReference type="PROSITE" id="PS01311">
    <property type="entry name" value="LGT"/>
    <property type="match status" value="1"/>
</dbReference>
<organism evidence="8">
    <name type="scientific">freshwater metagenome</name>
    <dbReference type="NCBI Taxonomy" id="449393"/>
    <lineage>
        <taxon>unclassified sequences</taxon>
        <taxon>metagenomes</taxon>
        <taxon>ecological metagenomes</taxon>
    </lineage>
</organism>
<evidence type="ECO:0000256" key="5">
    <source>
        <dbReference type="ARBA" id="ARBA00023136"/>
    </source>
</evidence>
<evidence type="ECO:0000256" key="7">
    <source>
        <dbReference type="SAM" id="Phobius"/>
    </source>
</evidence>
<feature type="transmembrane region" description="Helical" evidence="7">
    <location>
        <begin position="207"/>
        <end position="226"/>
    </location>
</feature>
<dbReference type="GO" id="GO:0005886">
    <property type="term" value="C:plasma membrane"/>
    <property type="evidence" value="ECO:0007669"/>
    <property type="project" value="InterPro"/>
</dbReference>
<evidence type="ECO:0000313" key="8">
    <source>
        <dbReference type="EMBL" id="CAB4942467.1"/>
    </source>
</evidence>
<evidence type="ECO:0000256" key="6">
    <source>
        <dbReference type="SAM" id="MobiDB-lite"/>
    </source>
</evidence>
<keyword evidence="5 7" id="KW-0472">Membrane</keyword>
<feature type="transmembrane region" description="Helical" evidence="7">
    <location>
        <begin position="23"/>
        <end position="40"/>
    </location>
</feature>
<dbReference type="AlphaFoldDB" id="A0A6J7JI30"/>
<proteinExistence type="inferred from homology"/>
<dbReference type="GO" id="GO:0042158">
    <property type="term" value="P:lipoprotein biosynthetic process"/>
    <property type="evidence" value="ECO:0007669"/>
    <property type="project" value="InterPro"/>
</dbReference>
<dbReference type="PANTHER" id="PTHR30589">
    <property type="entry name" value="PROLIPOPROTEIN DIACYLGLYCERYL TRANSFERASE"/>
    <property type="match status" value="1"/>
</dbReference>
<dbReference type="HAMAP" id="MF_01147">
    <property type="entry name" value="Lgt"/>
    <property type="match status" value="1"/>
</dbReference>
<evidence type="ECO:0000256" key="2">
    <source>
        <dbReference type="ARBA" id="ARBA00022679"/>
    </source>
</evidence>
<reference evidence="8" key="1">
    <citation type="submission" date="2020-05" db="EMBL/GenBank/DDBJ databases">
        <authorList>
            <person name="Chiriac C."/>
            <person name="Salcher M."/>
            <person name="Ghai R."/>
            <person name="Kavagutti S V."/>
        </authorList>
    </citation>
    <scope>NUCLEOTIDE SEQUENCE</scope>
</reference>
<dbReference type="InterPro" id="IPR001640">
    <property type="entry name" value="Lgt"/>
</dbReference>
<dbReference type="NCBIfam" id="TIGR00544">
    <property type="entry name" value="lgt"/>
    <property type="match status" value="1"/>
</dbReference>
<dbReference type="GO" id="GO:0008961">
    <property type="term" value="F:phosphatidylglycerol-prolipoprotein diacylglyceryl transferase activity"/>
    <property type="evidence" value="ECO:0007669"/>
    <property type="project" value="InterPro"/>
</dbReference>
<dbReference type="Pfam" id="PF01790">
    <property type="entry name" value="LGT"/>
    <property type="match status" value="1"/>
</dbReference>
<evidence type="ECO:0000256" key="4">
    <source>
        <dbReference type="ARBA" id="ARBA00022989"/>
    </source>
</evidence>
<keyword evidence="3 7" id="KW-0812">Transmembrane</keyword>
<sequence length="313" mass="33563">MIPASLPSPSQGVWLLGPVPLRAYALIIIVGIIVAVWLGNRRYVARGGAPGTITDIAIWAVPFGIIGGRLYHVLSDSQLYFGENGAGFVAALRIWDGGLGIWGAVTVGALGAWIGARRAHVALPPVGDAIAPGIALAQAIGRWGNWFNQELFGAPTTLPWGLEIDLANRPGGYEAYETFHPTFLYESLWMVAVAVILIWADRRFTMGHGRVFALYVLLYCVGRLWIESLRIDSANTILGLRLNIWTSIAVGLGALAYLVISSRMRPGREVIASSVPEPEAATQPDDQDPKEAGPDVADADTPDPDETAKSTVT</sequence>
<gene>
    <name evidence="8" type="ORF">UFOPK3772_01021</name>
</gene>
<keyword evidence="1" id="KW-1003">Cell membrane</keyword>
<evidence type="ECO:0000256" key="3">
    <source>
        <dbReference type="ARBA" id="ARBA00022692"/>
    </source>
</evidence>
<keyword evidence="4 7" id="KW-1133">Transmembrane helix</keyword>
<name>A0A6J7JI30_9ZZZZ</name>
<accession>A0A6J7JI30</accession>
<protein>
    <submittedName>
        <fullName evidence="8">Unannotated protein</fullName>
    </submittedName>
</protein>
<feature type="transmembrane region" description="Helical" evidence="7">
    <location>
        <begin position="238"/>
        <end position="260"/>
    </location>
</feature>
<dbReference type="PANTHER" id="PTHR30589:SF0">
    <property type="entry name" value="PHOSPHATIDYLGLYCEROL--PROLIPOPROTEIN DIACYLGLYCERYL TRANSFERASE"/>
    <property type="match status" value="1"/>
</dbReference>
<keyword evidence="2" id="KW-0808">Transferase</keyword>
<evidence type="ECO:0000256" key="1">
    <source>
        <dbReference type="ARBA" id="ARBA00022475"/>
    </source>
</evidence>
<dbReference type="EMBL" id="CAFBNE010000024">
    <property type="protein sequence ID" value="CAB4942467.1"/>
    <property type="molecule type" value="Genomic_DNA"/>
</dbReference>
<feature type="region of interest" description="Disordered" evidence="6">
    <location>
        <begin position="271"/>
        <end position="313"/>
    </location>
</feature>
<feature type="transmembrane region" description="Helical" evidence="7">
    <location>
        <begin position="121"/>
        <end position="141"/>
    </location>
</feature>